<keyword evidence="5 6" id="KW-0449">Lipoprotein</keyword>
<sequence>MKRRLFLAAIPALLAAGCGFQLRRFDGVPFGSLYIDAPDDNAVGQRVRAMLATNHRTAIAPRPDEAEAVLKLGREERSKSILSLSGAGRVTEYRLGIKLSYSVLGQARQTLAEPALIELYRDMTYDDTRILAKAAEEQLLYRDMEENAALQIVRRLQALKRPGSP</sequence>
<dbReference type="Pfam" id="PF04390">
    <property type="entry name" value="LptE"/>
    <property type="match status" value="1"/>
</dbReference>
<dbReference type="Gene3D" id="3.30.160.150">
    <property type="entry name" value="Lipoprotein like domain"/>
    <property type="match status" value="1"/>
</dbReference>
<reference evidence="7 8" key="1">
    <citation type="submission" date="2023-12" db="EMBL/GenBank/DDBJ databases">
        <title>Thiobacillus sedimentum sp. nov., a chemolithoautotrophic sulfur-oxidizing bacterium isolated from freshwater sediment.</title>
        <authorList>
            <person name="Luo J."/>
            <person name="Dai C."/>
        </authorList>
    </citation>
    <scope>NUCLEOTIDE SEQUENCE [LARGE SCALE GENOMIC DNA]</scope>
    <source>
        <strain evidence="7 8">SCUT-2</strain>
    </source>
</reference>
<keyword evidence="3 6" id="KW-0564">Palmitate</keyword>
<accession>A0ABZ1CIL5</accession>
<evidence type="ECO:0000256" key="2">
    <source>
        <dbReference type="ARBA" id="ARBA00023136"/>
    </source>
</evidence>
<dbReference type="EMBL" id="CP141769">
    <property type="protein sequence ID" value="WRS38915.1"/>
    <property type="molecule type" value="Genomic_DNA"/>
</dbReference>
<comment type="subcellular location">
    <subcellularLocation>
        <location evidence="6">Cell outer membrane</location>
        <topology evidence="6">Lipid-anchor</topology>
    </subcellularLocation>
</comment>
<comment type="function">
    <text evidence="6">Together with LptD, is involved in the assembly of lipopolysaccharide (LPS) at the surface of the outer membrane. Required for the proper assembly of LptD. Binds LPS and may serve as the LPS recognition site at the outer membrane.</text>
</comment>
<dbReference type="HAMAP" id="MF_01186">
    <property type="entry name" value="LPS_assembly_LptE"/>
    <property type="match status" value="1"/>
</dbReference>
<evidence type="ECO:0000313" key="7">
    <source>
        <dbReference type="EMBL" id="WRS38915.1"/>
    </source>
</evidence>
<gene>
    <name evidence="6 7" type="primary">lptE</name>
    <name evidence="7" type="ORF">VA613_13030</name>
</gene>
<comment type="subunit">
    <text evidence="6">Component of the lipopolysaccharide transport and assembly complex. Interacts with LptD.</text>
</comment>
<keyword evidence="2 6" id="KW-0472">Membrane</keyword>
<evidence type="ECO:0000313" key="8">
    <source>
        <dbReference type="Proteomes" id="UP001334732"/>
    </source>
</evidence>
<dbReference type="PANTHER" id="PTHR38098:SF1">
    <property type="entry name" value="LPS-ASSEMBLY LIPOPROTEIN LPTE"/>
    <property type="match status" value="1"/>
</dbReference>
<keyword evidence="8" id="KW-1185">Reference proteome</keyword>
<organism evidence="7 8">
    <name type="scientific">Thiobacillus sedimenti</name>
    <dbReference type="NCBI Taxonomy" id="3110231"/>
    <lineage>
        <taxon>Bacteria</taxon>
        <taxon>Pseudomonadati</taxon>
        <taxon>Pseudomonadota</taxon>
        <taxon>Betaproteobacteria</taxon>
        <taxon>Nitrosomonadales</taxon>
        <taxon>Thiobacillaceae</taxon>
        <taxon>Thiobacillus</taxon>
    </lineage>
</organism>
<dbReference type="Proteomes" id="UP001334732">
    <property type="component" value="Chromosome"/>
</dbReference>
<protein>
    <recommendedName>
        <fullName evidence="6">LPS-assembly lipoprotein LptE</fullName>
    </recommendedName>
</protein>
<evidence type="ECO:0000256" key="4">
    <source>
        <dbReference type="ARBA" id="ARBA00023237"/>
    </source>
</evidence>
<dbReference type="PROSITE" id="PS51257">
    <property type="entry name" value="PROKAR_LIPOPROTEIN"/>
    <property type="match status" value="1"/>
</dbReference>
<evidence type="ECO:0000256" key="1">
    <source>
        <dbReference type="ARBA" id="ARBA00022729"/>
    </source>
</evidence>
<dbReference type="RefSeq" id="WP_324779447.1">
    <property type="nucleotide sequence ID" value="NZ_CP141769.1"/>
</dbReference>
<keyword evidence="4 6" id="KW-0998">Cell outer membrane</keyword>
<keyword evidence="1 6" id="KW-0732">Signal</keyword>
<evidence type="ECO:0000256" key="5">
    <source>
        <dbReference type="ARBA" id="ARBA00023288"/>
    </source>
</evidence>
<dbReference type="InterPro" id="IPR007485">
    <property type="entry name" value="LPS_assembly_LptE"/>
</dbReference>
<proteinExistence type="inferred from homology"/>
<evidence type="ECO:0000256" key="6">
    <source>
        <dbReference type="HAMAP-Rule" id="MF_01186"/>
    </source>
</evidence>
<comment type="similarity">
    <text evidence="6">Belongs to the LptE lipoprotein family.</text>
</comment>
<dbReference type="PANTHER" id="PTHR38098">
    <property type="entry name" value="LPS-ASSEMBLY LIPOPROTEIN LPTE"/>
    <property type="match status" value="1"/>
</dbReference>
<evidence type="ECO:0000256" key="3">
    <source>
        <dbReference type="ARBA" id="ARBA00023139"/>
    </source>
</evidence>
<name>A0ABZ1CIL5_9PROT</name>